<dbReference type="GO" id="GO:0045505">
    <property type="term" value="F:dynein intermediate chain binding"/>
    <property type="evidence" value="ECO:0007669"/>
    <property type="project" value="InterPro"/>
</dbReference>
<dbReference type="Pfam" id="PF18199">
    <property type="entry name" value="Dynein_C"/>
    <property type="match status" value="1"/>
</dbReference>
<evidence type="ECO:0000313" key="3">
    <source>
        <dbReference type="Proteomes" id="UP000838756"/>
    </source>
</evidence>
<name>A0A8S4QY61_9NEOP</name>
<comment type="caution">
    <text evidence="2">The sequence shown here is derived from an EMBL/GenBank/DDBJ whole genome shotgun (WGS) entry which is preliminary data.</text>
</comment>
<sequence length="226" mass="24775">DLQKALKGLVVMSEALESMSNSLARNAVPSMWSSRAYPSLKPLAAWVKDLCMRVQFMQQWADGGIPKVFWISGFYFPQAFLTGALQNYARKHVIAIDTVSYAFEALQLPPQKKPDDGCCVSGLFLEGARWNGADMALEESRPKELHTVSWDPSSGKCLLHLAPLHSINGEPRPSGPCDSFNVVSPTSARPSARPALVTGPPVQDSLAPPLIFRARHMTRPSLFQLA</sequence>
<dbReference type="GO" id="GO:0051959">
    <property type="term" value="F:dynein light intermediate chain binding"/>
    <property type="evidence" value="ECO:0007669"/>
    <property type="project" value="InterPro"/>
</dbReference>
<protein>
    <submittedName>
        <fullName evidence="2">Jg1366 protein</fullName>
    </submittedName>
</protein>
<dbReference type="GO" id="GO:0007018">
    <property type="term" value="P:microtubule-based movement"/>
    <property type="evidence" value="ECO:0007669"/>
    <property type="project" value="InterPro"/>
</dbReference>
<dbReference type="OrthoDB" id="5593012at2759"/>
<keyword evidence="3" id="KW-1185">Reference proteome</keyword>
<accession>A0A8S4QY61</accession>
<dbReference type="Gene3D" id="1.20.1270.280">
    <property type="match status" value="1"/>
</dbReference>
<dbReference type="PANTHER" id="PTHR22878:SF73">
    <property type="entry name" value="DYNEIN AXONEMAL HEAVY CHAIN 1"/>
    <property type="match status" value="1"/>
</dbReference>
<evidence type="ECO:0000259" key="1">
    <source>
        <dbReference type="Pfam" id="PF18199"/>
    </source>
</evidence>
<feature type="domain" description="Dynein heavy chain C-terminal" evidence="1">
    <location>
        <begin position="1"/>
        <end position="147"/>
    </location>
</feature>
<dbReference type="Gene3D" id="3.10.490.20">
    <property type="match status" value="1"/>
</dbReference>
<dbReference type="GO" id="GO:0030286">
    <property type="term" value="C:dynein complex"/>
    <property type="evidence" value="ECO:0007669"/>
    <property type="project" value="InterPro"/>
</dbReference>
<reference evidence="2" key="1">
    <citation type="submission" date="2022-03" db="EMBL/GenBank/DDBJ databases">
        <authorList>
            <person name="Lindestad O."/>
        </authorList>
    </citation>
    <scope>NUCLEOTIDE SEQUENCE</scope>
</reference>
<dbReference type="AlphaFoldDB" id="A0A8S4QY61"/>
<dbReference type="InterPro" id="IPR026983">
    <property type="entry name" value="DHC"/>
</dbReference>
<organism evidence="2 3">
    <name type="scientific">Pararge aegeria aegeria</name>
    <dbReference type="NCBI Taxonomy" id="348720"/>
    <lineage>
        <taxon>Eukaryota</taxon>
        <taxon>Metazoa</taxon>
        <taxon>Ecdysozoa</taxon>
        <taxon>Arthropoda</taxon>
        <taxon>Hexapoda</taxon>
        <taxon>Insecta</taxon>
        <taxon>Pterygota</taxon>
        <taxon>Neoptera</taxon>
        <taxon>Endopterygota</taxon>
        <taxon>Lepidoptera</taxon>
        <taxon>Glossata</taxon>
        <taxon>Ditrysia</taxon>
        <taxon>Papilionoidea</taxon>
        <taxon>Nymphalidae</taxon>
        <taxon>Satyrinae</taxon>
        <taxon>Satyrini</taxon>
        <taxon>Parargina</taxon>
        <taxon>Pararge</taxon>
    </lineage>
</organism>
<dbReference type="InterPro" id="IPR041228">
    <property type="entry name" value="Dynein_C"/>
</dbReference>
<dbReference type="EMBL" id="CAKXAJ010019485">
    <property type="protein sequence ID" value="CAH2218372.1"/>
    <property type="molecule type" value="Genomic_DNA"/>
</dbReference>
<dbReference type="InterPro" id="IPR043160">
    <property type="entry name" value="Dynein_C_barrel"/>
</dbReference>
<dbReference type="PANTHER" id="PTHR22878">
    <property type="entry name" value="DYNEIN HEAVY CHAIN 6, AXONEMAL-LIKE-RELATED"/>
    <property type="match status" value="1"/>
</dbReference>
<evidence type="ECO:0000313" key="2">
    <source>
        <dbReference type="EMBL" id="CAH2218372.1"/>
    </source>
</evidence>
<proteinExistence type="predicted"/>
<dbReference type="Proteomes" id="UP000838756">
    <property type="component" value="Unassembled WGS sequence"/>
</dbReference>
<feature type="non-terminal residue" evidence="2">
    <location>
        <position position="1"/>
    </location>
</feature>
<gene>
    <name evidence="2" type="primary">jg1366</name>
    <name evidence="2" type="ORF">PAEG_LOCUS6207</name>
</gene>